<evidence type="ECO:0000256" key="2">
    <source>
        <dbReference type="ARBA" id="ARBA00022692"/>
    </source>
</evidence>
<dbReference type="Pfam" id="PF03619">
    <property type="entry name" value="Solute_trans_a"/>
    <property type="match status" value="1"/>
</dbReference>
<feature type="transmembrane region" description="Helical" evidence="6">
    <location>
        <begin position="157"/>
        <end position="176"/>
    </location>
</feature>
<gene>
    <name evidence="8" type="primary">LOC110984674</name>
</gene>
<feature type="transmembrane region" description="Helical" evidence="6">
    <location>
        <begin position="23"/>
        <end position="49"/>
    </location>
</feature>
<dbReference type="PANTHER" id="PTHR23423">
    <property type="entry name" value="ORGANIC SOLUTE TRANSPORTER-RELATED"/>
    <property type="match status" value="1"/>
</dbReference>
<evidence type="ECO:0000256" key="4">
    <source>
        <dbReference type="ARBA" id="ARBA00023136"/>
    </source>
</evidence>
<feature type="transmembrane region" description="Helical" evidence="6">
    <location>
        <begin position="85"/>
        <end position="108"/>
    </location>
</feature>
<feature type="transmembrane region" description="Helical" evidence="6">
    <location>
        <begin position="61"/>
        <end position="79"/>
    </location>
</feature>
<keyword evidence="3 6" id="KW-1133">Transmembrane helix</keyword>
<keyword evidence="4 6" id="KW-0472">Membrane</keyword>
<keyword evidence="7" id="KW-1185">Reference proteome</keyword>
<evidence type="ECO:0000256" key="5">
    <source>
        <dbReference type="SAM" id="MobiDB-lite"/>
    </source>
</evidence>
<evidence type="ECO:0000313" key="8">
    <source>
        <dbReference type="RefSeq" id="XP_022100767.1"/>
    </source>
</evidence>
<organism evidence="7 8">
    <name type="scientific">Acanthaster planci</name>
    <name type="common">Crown-of-thorns starfish</name>
    <dbReference type="NCBI Taxonomy" id="133434"/>
    <lineage>
        <taxon>Eukaryota</taxon>
        <taxon>Metazoa</taxon>
        <taxon>Echinodermata</taxon>
        <taxon>Eleutherozoa</taxon>
        <taxon>Asterozoa</taxon>
        <taxon>Asteroidea</taxon>
        <taxon>Valvatacea</taxon>
        <taxon>Valvatida</taxon>
        <taxon>Acanthasteridae</taxon>
        <taxon>Acanthaster</taxon>
    </lineage>
</organism>
<evidence type="ECO:0000256" key="6">
    <source>
        <dbReference type="SAM" id="Phobius"/>
    </source>
</evidence>
<dbReference type="InterPro" id="IPR005178">
    <property type="entry name" value="Ostalpha/TMEM184C"/>
</dbReference>
<reference evidence="8" key="1">
    <citation type="submission" date="2025-08" db="UniProtKB">
        <authorList>
            <consortium name="RefSeq"/>
        </authorList>
    </citation>
    <scope>IDENTIFICATION</scope>
</reference>
<protein>
    <submittedName>
        <fullName evidence="8">Organic solute transporter subunit alpha-like</fullName>
    </submittedName>
</protein>
<evidence type="ECO:0000256" key="1">
    <source>
        <dbReference type="ARBA" id="ARBA00004141"/>
    </source>
</evidence>
<dbReference type="KEGG" id="aplc:110984674"/>
<dbReference type="AlphaFoldDB" id="A0A8B7Z727"/>
<feature type="region of interest" description="Disordered" evidence="5">
    <location>
        <begin position="315"/>
        <end position="337"/>
    </location>
</feature>
<dbReference type="OrthoDB" id="5832279at2759"/>
<evidence type="ECO:0000256" key="3">
    <source>
        <dbReference type="ARBA" id="ARBA00022989"/>
    </source>
</evidence>
<dbReference type="RefSeq" id="XP_022100767.1">
    <property type="nucleotide sequence ID" value="XM_022245075.1"/>
</dbReference>
<dbReference type="OMA" id="RFRSESW"/>
<name>A0A8B7Z727_ACAPL</name>
<feature type="compositionally biased region" description="Polar residues" evidence="5">
    <location>
        <begin position="322"/>
        <end position="334"/>
    </location>
</feature>
<evidence type="ECO:0000313" key="7">
    <source>
        <dbReference type="Proteomes" id="UP000694845"/>
    </source>
</evidence>
<dbReference type="SMART" id="SM01417">
    <property type="entry name" value="Solute_trans_a"/>
    <property type="match status" value="1"/>
</dbReference>
<accession>A0A8B7Z727</accession>
<feature type="transmembrane region" description="Helical" evidence="6">
    <location>
        <begin position="196"/>
        <end position="215"/>
    </location>
</feature>
<dbReference type="Proteomes" id="UP000694845">
    <property type="component" value="Unplaced"/>
</dbReference>
<dbReference type="GeneID" id="110984674"/>
<comment type="subcellular location">
    <subcellularLocation>
        <location evidence="1">Membrane</location>
        <topology evidence="1">Multi-pass membrane protein</topology>
    </subcellularLocation>
</comment>
<proteinExistence type="predicted"/>
<dbReference type="GO" id="GO:0016020">
    <property type="term" value="C:membrane"/>
    <property type="evidence" value="ECO:0007669"/>
    <property type="project" value="UniProtKB-SubCell"/>
</dbReference>
<sequence>MEFNLSAVPNSAEMLARFRSASWSYVILILVILMTVICIFLYIEALIFLYQRFKFGSRRRYLLYICGVFPAHSMTSLIGLCVPTASFGCAFLADIYIAVALYVILLLITDLFGGVEPMVKALSKVDVPMRQPPCCCCVCFPSITVDKKIFHRIRVGILQYIAMLPAVSLLPAILWVDQLIPSSRSNSIYDAIEVPAIAINILSTLTAIYSILLLFKASRGLLRSFQLTGQFISVQLVLFLVNFQRVLLTILMRFDVIECIIPLTCLRDLVLKTLLNFLIVLEMPLFMLGNRFFVQRWVRSGTYTQCFEDGAKADVEGDKQDQQPSPEHNHNNGAFENRAISEMTPNDMLTNL</sequence>
<keyword evidence="2 6" id="KW-0812">Transmembrane</keyword>